<dbReference type="Gramene" id="OIT40582">
    <property type="protein sequence ID" value="OIT40582"/>
    <property type="gene ID" value="A4A49_65866"/>
</dbReference>
<organism evidence="1 2">
    <name type="scientific">Nicotiana attenuata</name>
    <name type="common">Coyote tobacco</name>
    <dbReference type="NCBI Taxonomy" id="49451"/>
    <lineage>
        <taxon>Eukaryota</taxon>
        <taxon>Viridiplantae</taxon>
        <taxon>Streptophyta</taxon>
        <taxon>Embryophyta</taxon>
        <taxon>Tracheophyta</taxon>
        <taxon>Spermatophyta</taxon>
        <taxon>Magnoliopsida</taxon>
        <taxon>eudicotyledons</taxon>
        <taxon>Gunneridae</taxon>
        <taxon>Pentapetalae</taxon>
        <taxon>asterids</taxon>
        <taxon>lamiids</taxon>
        <taxon>Solanales</taxon>
        <taxon>Solanaceae</taxon>
        <taxon>Nicotianoideae</taxon>
        <taxon>Nicotianeae</taxon>
        <taxon>Nicotiana</taxon>
    </lineage>
</organism>
<accession>A0A314LG92</accession>
<reference evidence="1" key="1">
    <citation type="submission" date="2016-11" db="EMBL/GenBank/DDBJ databases">
        <title>The genome of Nicotiana attenuata.</title>
        <authorList>
            <person name="Xu S."/>
            <person name="Brockmoeller T."/>
            <person name="Gaquerel E."/>
            <person name="Navarro A."/>
            <person name="Kuhl H."/>
            <person name="Gase K."/>
            <person name="Ling Z."/>
            <person name="Zhou W."/>
            <person name="Kreitzer C."/>
            <person name="Stanke M."/>
            <person name="Tang H."/>
            <person name="Lyons E."/>
            <person name="Pandey P."/>
            <person name="Pandey S.P."/>
            <person name="Timmermann B."/>
            <person name="Baldwin I.T."/>
        </authorList>
    </citation>
    <scope>NUCLEOTIDE SEQUENCE [LARGE SCALE GENOMIC DNA]</scope>
    <source>
        <strain evidence="1">UT</strain>
    </source>
</reference>
<evidence type="ECO:0000313" key="1">
    <source>
        <dbReference type="EMBL" id="OIT40582.1"/>
    </source>
</evidence>
<dbReference type="EMBL" id="MJEQ01000015">
    <property type="protein sequence ID" value="OIT40582.1"/>
    <property type="molecule type" value="Genomic_DNA"/>
</dbReference>
<comment type="caution">
    <text evidence="1">The sequence shown here is derived from an EMBL/GenBank/DDBJ whole genome shotgun (WGS) entry which is preliminary data.</text>
</comment>
<name>A0A314LG92_NICAT</name>
<dbReference type="AlphaFoldDB" id="A0A314LG92"/>
<evidence type="ECO:0000313" key="2">
    <source>
        <dbReference type="Proteomes" id="UP000187609"/>
    </source>
</evidence>
<proteinExistence type="predicted"/>
<protein>
    <submittedName>
        <fullName evidence="1">Uncharacterized protein</fullName>
    </submittedName>
</protein>
<sequence>MQTLISLSFSNFVQIPTRSNLNLTLIDCSQQKQSIDDSFESLRERPIRTGPPESIQTCCWTNSVPWFPIAFWYNMYLFESLGCKMNLKMYMC</sequence>
<gene>
    <name evidence="1" type="ORF">A4A49_65866</name>
</gene>
<keyword evidence="2" id="KW-1185">Reference proteome</keyword>
<dbReference type="Proteomes" id="UP000187609">
    <property type="component" value="Unassembled WGS sequence"/>
</dbReference>